<accession>A0A2R6PDF3</accession>
<dbReference type="AlphaFoldDB" id="A0A2R6PDF3"/>
<sequence length="112" mass="12897">MASKELLQKQRLQRTQFVHLLRKIEIQVNSSRDDILQALADHQASIHKFFQIAIAYIAAVHRTGQNQGTFPIALKLFKATFDRMDAVFGLVERGVERPMHDLTEHVLQRSSM</sequence>
<dbReference type="InParanoid" id="A0A2R6PDF3"/>
<reference evidence="1 2" key="1">
    <citation type="submission" date="2017-07" db="EMBL/GenBank/DDBJ databases">
        <title>An improved, manually edited Actinidia chinensis var. chinensis (kiwifruit) genome highlights the challenges associated with draft genomes and gene prediction in plants.</title>
        <authorList>
            <person name="Pilkington S."/>
            <person name="Crowhurst R."/>
            <person name="Hilario E."/>
            <person name="Nardozza S."/>
            <person name="Fraser L."/>
            <person name="Peng Y."/>
            <person name="Gunaseelan K."/>
            <person name="Simpson R."/>
            <person name="Tahir J."/>
            <person name="Deroles S."/>
            <person name="Templeton K."/>
            <person name="Luo Z."/>
            <person name="Davy M."/>
            <person name="Cheng C."/>
            <person name="Mcneilage M."/>
            <person name="Scaglione D."/>
            <person name="Liu Y."/>
            <person name="Zhang Q."/>
            <person name="Datson P."/>
            <person name="De Silva N."/>
            <person name="Gardiner S."/>
            <person name="Bassett H."/>
            <person name="Chagne D."/>
            <person name="Mccallum J."/>
            <person name="Dzierzon H."/>
            <person name="Deng C."/>
            <person name="Wang Y.-Y."/>
            <person name="Barron N."/>
            <person name="Manako K."/>
            <person name="Bowen J."/>
            <person name="Foster T."/>
            <person name="Erridge Z."/>
            <person name="Tiffin H."/>
            <person name="Waite C."/>
            <person name="Davies K."/>
            <person name="Grierson E."/>
            <person name="Laing W."/>
            <person name="Kirk R."/>
            <person name="Chen X."/>
            <person name="Wood M."/>
            <person name="Montefiori M."/>
            <person name="Brummell D."/>
            <person name="Schwinn K."/>
            <person name="Catanach A."/>
            <person name="Fullerton C."/>
            <person name="Li D."/>
            <person name="Meiyalaghan S."/>
            <person name="Nieuwenhuizen N."/>
            <person name="Read N."/>
            <person name="Prakash R."/>
            <person name="Hunter D."/>
            <person name="Zhang H."/>
            <person name="Mckenzie M."/>
            <person name="Knabel M."/>
            <person name="Harris A."/>
            <person name="Allan A."/>
            <person name="Chen A."/>
            <person name="Janssen B."/>
            <person name="Plunkett B."/>
            <person name="Dwamena C."/>
            <person name="Voogd C."/>
            <person name="Leif D."/>
            <person name="Lafferty D."/>
            <person name="Souleyre E."/>
            <person name="Varkonyi-Gasic E."/>
            <person name="Gambi F."/>
            <person name="Hanley J."/>
            <person name="Yao J.-L."/>
            <person name="Cheung J."/>
            <person name="David K."/>
            <person name="Warren B."/>
            <person name="Marsh K."/>
            <person name="Snowden K."/>
            <person name="Lin-Wang K."/>
            <person name="Brian L."/>
            <person name="Martinez-Sanchez M."/>
            <person name="Wang M."/>
            <person name="Ileperuma N."/>
            <person name="Macnee N."/>
            <person name="Campin R."/>
            <person name="Mcatee P."/>
            <person name="Drummond R."/>
            <person name="Espley R."/>
            <person name="Ireland H."/>
            <person name="Wu R."/>
            <person name="Atkinson R."/>
            <person name="Karunairetnam S."/>
            <person name="Bulley S."/>
            <person name="Chunkath S."/>
            <person name="Hanley Z."/>
            <person name="Storey R."/>
            <person name="Thrimawithana A."/>
            <person name="Thomson S."/>
            <person name="David C."/>
            <person name="Testolin R."/>
        </authorList>
    </citation>
    <scope>NUCLEOTIDE SEQUENCE [LARGE SCALE GENOMIC DNA]</scope>
    <source>
        <strain evidence="2">cv. Red5</strain>
        <tissue evidence="1">Young leaf</tissue>
    </source>
</reference>
<proteinExistence type="predicted"/>
<name>A0A2R6PDF3_ACTCC</name>
<dbReference type="STRING" id="1590841.A0A2R6PDF3"/>
<evidence type="ECO:0000313" key="2">
    <source>
        <dbReference type="Proteomes" id="UP000241394"/>
    </source>
</evidence>
<comment type="caution">
    <text evidence="1">The sequence shown here is derived from an EMBL/GenBank/DDBJ whole genome shotgun (WGS) entry which is preliminary data.</text>
</comment>
<dbReference type="EMBL" id="NKQK01000026">
    <property type="protein sequence ID" value="PSR89405.1"/>
    <property type="molecule type" value="Genomic_DNA"/>
</dbReference>
<keyword evidence="2" id="KW-1185">Reference proteome</keyword>
<evidence type="ECO:0000313" key="1">
    <source>
        <dbReference type="EMBL" id="PSR89405.1"/>
    </source>
</evidence>
<protein>
    <submittedName>
        <fullName evidence="1">UPF0317 protein like</fullName>
    </submittedName>
</protein>
<dbReference type="OrthoDB" id="1925512at2759"/>
<gene>
    <name evidence="1" type="ORF">CEY00_Acc29604</name>
</gene>
<dbReference type="Gramene" id="PSR89405">
    <property type="protein sequence ID" value="PSR89405"/>
    <property type="gene ID" value="CEY00_Acc29604"/>
</dbReference>
<organism evidence="1 2">
    <name type="scientific">Actinidia chinensis var. chinensis</name>
    <name type="common">Chinese soft-hair kiwi</name>
    <dbReference type="NCBI Taxonomy" id="1590841"/>
    <lineage>
        <taxon>Eukaryota</taxon>
        <taxon>Viridiplantae</taxon>
        <taxon>Streptophyta</taxon>
        <taxon>Embryophyta</taxon>
        <taxon>Tracheophyta</taxon>
        <taxon>Spermatophyta</taxon>
        <taxon>Magnoliopsida</taxon>
        <taxon>eudicotyledons</taxon>
        <taxon>Gunneridae</taxon>
        <taxon>Pentapetalae</taxon>
        <taxon>asterids</taxon>
        <taxon>Ericales</taxon>
        <taxon>Actinidiaceae</taxon>
        <taxon>Actinidia</taxon>
    </lineage>
</organism>
<dbReference type="Proteomes" id="UP000241394">
    <property type="component" value="Chromosome LG26"/>
</dbReference>
<reference evidence="2" key="2">
    <citation type="journal article" date="2018" name="BMC Genomics">
        <title>A manually annotated Actinidia chinensis var. chinensis (kiwifruit) genome highlights the challenges associated with draft genomes and gene prediction in plants.</title>
        <authorList>
            <person name="Pilkington S.M."/>
            <person name="Crowhurst R."/>
            <person name="Hilario E."/>
            <person name="Nardozza S."/>
            <person name="Fraser L."/>
            <person name="Peng Y."/>
            <person name="Gunaseelan K."/>
            <person name="Simpson R."/>
            <person name="Tahir J."/>
            <person name="Deroles S.C."/>
            <person name="Templeton K."/>
            <person name="Luo Z."/>
            <person name="Davy M."/>
            <person name="Cheng C."/>
            <person name="McNeilage M."/>
            <person name="Scaglione D."/>
            <person name="Liu Y."/>
            <person name="Zhang Q."/>
            <person name="Datson P."/>
            <person name="De Silva N."/>
            <person name="Gardiner S.E."/>
            <person name="Bassett H."/>
            <person name="Chagne D."/>
            <person name="McCallum J."/>
            <person name="Dzierzon H."/>
            <person name="Deng C."/>
            <person name="Wang Y.Y."/>
            <person name="Barron L."/>
            <person name="Manako K."/>
            <person name="Bowen J."/>
            <person name="Foster T.M."/>
            <person name="Erridge Z.A."/>
            <person name="Tiffin H."/>
            <person name="Waite C.N."/>
            <person name="Davies K.M."/>
            <person name="Grierson E.P."/>
            <person name="Laing W.A."/>
            <person name="Kirk R."/>
            <person name="Chen X."/>
            <person name="Wood M."/>
            <person name="Montefiori M."/>
            <person name="Brummell D.A."/>
            <person name="Schwinn K.E."/>
            <person name="Catanach A."/>
            <person name="Fullerton C."/>
            <person name="Li D."/>
            <person name="Meiyalaghan S."/>
            <person name="Nieuwenhuizen N."/>
            <person name="Read N."/>
            <person name="Prakash R."/>
            <person name="Hunter D."/>
            <person name="Zhang H."/>
            <person name="McKenzie M."/>
            <person name="Knabel M."/>
            <person name="Harris A."/>
            <person name="Allan A.C."/>
            <person name="Gleave A."/>
            <person name="Chen A."/>
            <person name="Janssen B.J."/>
            <person name="Plunkett B."/>
            <person name="Ampomah-Dwamena C."/>
            <person name="Voogd C."/>
            <person name="Leif D."/>
            <person name="Lafferty D."/>
            <person name="Souleyre E.J.F."/>
            <person name="Varkonyi-Gasic E."/>
            <person name="Gambi F."/>
            <person name="Hanley J."/>
            <person name="Yao J.L."/>
            <person name="Cheung J."/>
            <person name="David K.M."/>
            <person name="Warren B."/>
            <person name="Marsh K."/>
            <person name="Snowden K.C."/>
            <person name="Lin-Wang K."/>
            <person name="Brian L."/>
            <person name="Martinez-Sanchez M."/>
            <person name="Wang M."/>
            <person name="Ileperuma N."/>
            <person name="Macnee N."/>
            <person name="Campin R."/>
            <person name="McAtee P."/>
            <person name="Drummond R.S.M."/>
            <person name="Espley R.V."/>
            <person name="Ireland H.S."/>
            <person name="Wu R."/>
            <person name="Atkinson R.G."/>
            <person name="Karunairetnam S."/>
            <person name="Bulley S."/>
            <person name="Chunkath S."/>
            <person name="Hanley Z."/>
            <person name="Storey R."/>
            <person name="Thrimawithana A.H."/>
            <person name="Thomson S."/>
            <person name="David C."/>
            <person name="Testolin R."/>
            <person name="Huang H."/>
            <person name="Hellens R.P."/>
            <person name="Schaffer R.J."/>
        </authorList>
    </citation>
    <scope>NUCLEOTIDE SEQUENCE [LARGE SCALE GENOMIC DNA]</scope>
    <source>
        <strain evidence="2">cv. Red5</strain>
    </source>
</reference>